<reference evidence="2 3" key="1">
    <citation type="journal article" date="2019" name="Int. J. Syst. Evol. Microbiol.">
        <title>The Global Catalogue of Microorganisms (GCM) 10K type strain sequencing project: providing services to taxonomists for standard genome sequencing and annotation.</title>
        <authorList>
            <consortium name="The Broad Institute Genomics Platform"/>
            <consortium name="The Broad Institute Genome Sequencing Center for Infectious Disease"/>
            <person name="Wu L."/>
            <person name="Ma J."/>
        </authorList>
    </citation>
    <scope>NUCLEOTIDE SEQUENCE [LARGE SCALE GENOMIC DNA]</scope>
    <source>
        <strain evidence="2 3">CGMCC 1.12285</strain>
    </source>
</reference>
<sequence>MIRDRLRPRASARQLVAAAGLPLIAQSVLFQIALAGGEFYEEPNGSVYQNPDGAGWGTTYYDYGFFGPYWTLDLALVASVGVAVIVSILAILAVEYRVRRGAGVDDSADPAGAAA</sequence>
<accession>A0ABD6BA51</accession>
<evidence type="ECO:0000313" key="3">
    <source>
        <dbReference type="Proteomes" id="UP001597111"/>
    </source>
</evidence>
<organism evidence="2 3">
    <name type="scientific">Halolamina salina</name>
    <dbReference type="NCBI Taxonomy" id="1220023"/>
    <lineage>
        <taxon>Archaea</taxon>
        <taxon>Methanobacteriati</taxon>
        <taxon>Methanobacteriota</taxon>
        <taxon>Stenosarchaea group</taxon>
        <taxon>Halobacteria</taxon>
        <taxon>Halobacteriales</taxon>
        <taxon>Haloferacaceae</taxon>
    </lineage>
</organism>
<gene>
    <name evidence="2" type="ORF">ACFR9S_16065</name>
</gene>
<evidence type="ECO:0000313" key="2">
    <source>
        <dbReference type="EMBL" id="MFD1527796.1"/>
    </source>
</evidence>
<feature type="transmembrane region" description="Helical" evidence="1">
    <location>
        <begin position="74"/>
        <end position="94"/>
    </location>
</feature>
<keyword evidence="1" id="KW-1133">Transmembrane helix</keyword>
<keyword evidence="1" id="KW-0472">Membrane</keyword>
<comment type="caution">
    <text evidence="2">The sequence shown here is derived from an EMBL/GenBank/DDBJ whole genome shotgun (WGS) entry which is preliminary data.</text>
</comment>
<dbReference type="EMBL" id="JBHUDH010000258">
    <property type="protein sequence ID" value="MFD1527796.1"/>
    <property type="molecule type" value="Genomic_DNA"/>
</dbReference>
<dbReference type="AlphaFoldDB" id="A0ABD6BA51"/>
<name>A0ABD6BA51_9EURY</name>
<evidence type="ECO:0000256" key="1">
    <source>
        <dbReference type="SAM" id="Phobius"/>
    </source>
</evidence>
<dbReference type="RefSeq" id="WP_379730421.1">
    <property type="nucleotide sequence ID" value="NZ_JBHSWZ010000003.1"/>
</dbReference>
<protein>
    <submittedName>
        <fullName evidence="2">Uncharacterized protein</fullName>
    </submittedName>
</protein>
<dbReference type="Proteomes" id="UP001597111">
    <property type="component" value="Unassembled WGS sequence"/>
</dbReference>
<keyword evidence="3" id="KW-1185">Reference proteome</keyword>
<keyword evidence="1" id="KW-0812">Transmembrane</keyword>
<proteinExistence type="predicted"/>